<dbReference type="Proteomes" id="UP000248326">
    <property type="component" value="Unassembled WGS sequence"/>
</dbReference>
<evidence type="ECO:0000259" key="1">
    <source>
        <dbReference type="Pfam" id="PF01935"/>
    </source>
</evidence>
<evidence type="ECO:0000313" key="3">
    <source>
        <dbReference type="Proteomes" id="UP000248326"/>
    </source>
</evidence>
<proteinExistence type="predicted"/>
<dbReference type="Gene3D" id="3.40.50.300">
    <property type="entry name" value="P-loop containing nucleotide triphosphate hydrolases"/>
    <property type="match status" value="2"/>
</dbReference>
<protein>
    <submittedName>
        <fullName evidence="2">Uncharacterized protein DUF87</fullName>
    </submittedName>
</protein>
<evidence type="ECO:0000313" key="2">
    <source>
        <dbReference type="EMBL" id="PYE52000.1"/>
    </source>
</evidence>
<dbReference type="AlphaFoldDB" id="A0A318S4T5"/>
<dbReference type="InterPro" id="IPR002789">
    <property type="entry name" value="HerA_central"/>
</dbReference>
<dbReference type="EMBL" id="QJSX01000013">
    <property type="protein sequence ID" value="PYE52000.1"/>
    <property type="molecule type" value="Genomic_DNA"/>
</dbReference>
<feature type="domain" description="Helicase HerA central" evidence="1">
    <location>
        <begin position="491"/>
        <end position="731"/>
    </location>
</feature>
<keyword evidence="3" id="KW-1185">Reference proteome</keyword>
<reference evidence="2 3" key="1">
    <citation type="submission" date="2018-06" db="EMBL/GenBank/DDBJ databases">
        <title>Genomic Encyclopedia of Type Strains, Phase IV (KMG-IV): sequencing the most valuable type-strain genomes for metagenomic binning, comparative biology and taxonomic classification.</title>
        <authorList>
            <person name="Goeker M."/>
        </authorList>
    </citation>
    <scope>NUCLEOTIDE SEQUENCE [LARGE SCALE GENOMIC DNA]</scope>
    <source>
        <strain evidence="2 3">DSM 18048</strain>
    </source>
</reference>
<dbReference type="InterPro" id="IPR051162">
    <property type="entry name" value="T4SS_component"/>
</dbReference>
<dbReference type="RefSeq" id="WP_146237320.1">
    <property type="nucleotide sequence ID" value="NZ_QJSX01000013.1"/>
</dbReference>
<dbReference type="Pfam" id="PF01935">
    <property type="entry name" value="DUF87"/>
    <property type="match status" value="1"/>
</dbReference>
<dbReference type="OrthoDB" id="9806951at2"/>
<sequence length="878" mass="95978">MTSSNNSLAAFEAVWANVLKSQLERDYLSDLPRIDQRAPVKWEELAVLVPEHDWGFVRLADLPLSADTSVDTDLFDFQSVLAALATLSGLHEDHASSGFRLALILLGDRGRYALHLGVARRRPHSTNADASNVDTVLRQVETVARSHLPGVAATPLKEHERRELLQHLASLHRASAITGIPTLREGADRYLVQSLDRFAGQLREERFALVVLAQPLADGTIVNLQQGLMQLIAEVHPLVKRSVNRSWNESSSASQFKSWDEVKRGLASATIPSMLGTLVQAGVGLAAAAAVPLVAAAPIAGPLAALTLGGAAVAGAVNSLRKNVTTGTSEGETIEVLDRRAQYAETTLEAHFERLQSGRNLGLWETGVYLLSDSEATDQLGASLLRSLGSGAETHLEPLRVHHLAHLRRPEVPSGAIQLLQFPNLQPSFFGLQRPHPLGEHYQRLTTVLNTEELSIWMSLPRRDLPGVSARPRPPHFTTDAPRADGDFIALGHLMDRGAILAHSYPVELQHFTRHAFITGTTGSGKSVTSRHLLRELARRGVPYLVLEPAKTEYLEWALAERKPGANVRVFMPGATSWKGTPLDALHLNPFEVPDGYATQSHLDRLKATLTASFPMQEVLPILLEAALVRTYEQNGWLDDEEPVVRTFPMLSHLMEAVDAVLAEEAYAADVQRNLRTALRHRIKSLMKGAKGQLFNVATSTPLHDLLDAPAVVNLSMLSDDADKSLVMGLLLGLLYERRFTQGPSDLRHVTFVEEAHRVLRKPAPDTPSGKAFVAEMFADLLAEVRAYGEGLVIVDQVPAKLIPDALKNTNLKIVHRLQASDDQDSLAAVMGLEDEQKRAISLLRRGQAIVQTDDRAALVQIPGEASVQVPTAEKELT</sequence>
<dbReference type="PANTHER" id="PTHR30121">
    <property type="entry name" value="UNCHARACTERIZED PROTEIN YJGR-RELATED"/>
    <property type="match status" value="1"/>
</dbReference>
<dbReference type="InterPro" id="IPR027417">
    <property type="entry name" value="P-loop_NTPase"/>
</dbReference>
<accession>A0A318S4T5</accession>
<dbReference type="SUPFAM" id="SSF52540">
    <property type="entry name" value="P-loop containing nucleoside triphosphate hydrolases"/>
    <property type="match status" value="1"/>
</dbReference>
<organism evidence="2 3">
    <name type="scientific">Deinococcus yavapaiensis KR-236</name>
    <dbReference type="NCBI Taxonomy" id="694435"/>
    <lineage>
        <taxon>Bacteria</taxon>
        <taxon>Thermotogati</taxon>
        <taxon>Deinococcota</taxon>
        <taxon>Deinococci</taxon>
        <taxon>Deinococcales</taxon>
        <taxon>Deinococcaceae</taxon>
        <taxon>Deinococcus</taxon>
    </lineage>
</organism>
<name>A0A318S4T5_9DEIO</name>
<gene>
    <name evidence="2" type="ORF">DES52_11346</name>
</gene>
<dbReference type="PANTHER" id="PTHR30121:SF6">
    <property type="entry name" value="SLR6007 PROTEIN"/>
    <property type="match status" value="1"/>
</dbReference>
<comment type="caution">
    <text evidence="2">The sequence shown here is derived from an EMBL/GenBank/DDBJ whole genome shotgun (WGS) entry which is preliminary data.</text>
</comment>